<comment type="caution">
    <text evidence="1">The sequence shown here is derived from an EMBL/GenBank/DDBJ whole genome shotgun (WGS) entry which is preliminary data.</text>
</comment>
<dbReference type="Proteomes" id="UP000807469">
    <property type="component" value="Unassembled WGS sequence"/>
</dbReference>
<dbReference type="OrthoDB" id="27483at2759"/>
<sequence length="440" mass="47955">MPSYPDHPMLSTVQDLFGNALNTPYCTGTIPLTAPQSLLFYNAKGGSGSIDFSNPTEAQLKALASACSPTSSGKNKKTANAKSGSMDPTAFCTHFSPWDSGVFQTVVDSLLKNEGSIKDVKVELYKLDVYGPGASLKTHVNPRDTDMMFGSLVVILPTPHTGGSMLFRHHDTEYIFDPAAAMSGSLKASPQAAFAASFNDVEHELTEITSGFRVALTYNLYHLELGESLSDTVKLQSSAHTLAELKTVLSSVLGTRELLPDGGLLAFALSHEYPFIHESEFEPASKMTLAEIDERLRGVDKLLLEACEALNLDASLKALYCMSEECTGTYCFMDEFVKFEDTPVDDLVEYLSSYGSGTDTIVGFDAFSIAAKKIGRIPPRNRSSRNGPDVLAVIWAKPLDDHNSFQEKYIARGNETSMDCVYGKLCIVVHLDAPYQRVCR</sequence>
<dbReference type="PANTHER" id="PTHR33099:SF7">
    <property type="entry name" value="MYND-TYPE DOMAIN-CONTAINING PROTEIN"/>
    <property type="match status" value="1"/>
</dbReference>
<evidence type="ECO:0000313" key="1">
    <source>
        <dbReference type="EMBL" id="KAF9474003.1"/>
    </source>
</evidence>
<proteinExistence type="predicted"/>
<gene>
    <name evidence="1" type="ORF">BDN70DRAFT_997337</name>
</gene>
<dbReference type="EMBL" id="MU155403">
    <property type="protein sequence ID" value="KAF9474003.1"/>
    <property type="molecule type" value="Genomic_DNA"/>
</dbReference>
<name>A0A9P5YQH2_9AGAR</name>
<dbReference type="AlphaFoldDB" id="A0A9P5YQH2"/>
<reference evidence="1" key="1">
    <citation type="submission" date="2020-11" db="EMBL/GenBank/DDBJ databases">
        <authorList>
            <consortium name="DOE Joint Genome Institute"/>
            <person name="Ahrendt S."/>
            <person name="Riley R."/>
            <person name="Andreopoulos W."/>
            <person name="Labutti K."/>
            <person name="Pangilinan J."/>
            <person name="Ruiz-Duenas F.J."/>
            <person name="Barrasa J.M."/>
            <person name="Sanchez-Garcia M."/>
            <person name="Camarero S."/>
            <person name="Miyauchi S."/>
            <person name="Serrano A."/>
            <person name="Linde D."/>
            <person name="Babiker R."/>
            <person name="Drula E."/>
            <person name="Ayuso-Fernandez I."/>
            <person name="Pacheco R."/>
            <person name="Padilla G."/>
            <person name="Ferreira P."/>
            <person name="Barriuso J."/>
            <person name="Kellner H."/>
            <person name="Castanera R."/>
            <person name="Alfaro M."/>
            <person name="Ramirez L."/>
            <person name="Pisabarro A.G."/>
            <person name="Kuo A."/>
            <person name="Tritt A."/>
            <person name="Lipzen A."/>
            <person name="He G."/>
            <person name="Yan M."/>
            <person name="Ng V."/>
            <person name="Cullen D."/>
            <person name="Martin F."/>
            <person name="Rosso M.-N."/>
            <person name="Henrissat B."/>
            <person name="Hibbett D."/>
            <person name="Martinez A.T."/>
            <person name="Grigoriev I.V."/>
        </authorList>
    </citation>
    <scope>NUCLEOTIDE SEQUENCE</scope>
    <source>
        <strain evidence="1">CIRM-BRFM 674</strain>
    </source>
</reference>
<protein>
    <recommendedName>
        <fullName evidence="3">Fe2OG dioxygenase domain-containing protein</fullName>
    </recommendedName>
</protein>
<keyword evidence="2" id="KW-1185">Reference proteome</keyword>
<accession>A0A9P5YQH2</accession>
<organism evidence="1 2">
    <name type="scientific">Pholiota conissans</name>
    <dbReference type="NCBI Taxonomy" id="109636"/>
    <lineage>
        <taxon>Eukaryota</taxon>
        <taxon>Fungi</taxon>
        <taxon>Dikarya</taxon>
        <taxon>Basidiomycota</taxon>
        <taxon>Agaricomycotina</taxon>
        <taxon>Agaricomycetes</taxon>
        <taxon>Agaricomycetidae</taxon>
        <taxon>Agaricales</taxon>
        <taxon>Agaricineae</taxon>
        <taxon>Strophariaceae</taxon>
        <taxon>Pholiota</taxon>
    </lineage>
</organism>
<dbReference type="PANTHER" id="PTHR33099">
    <property type="entry name" value="FE2OG DIOXYGENASE DOMAIN-CONTAINING PROTEIN"/>
    <property type="match status" value="1"/>
</dbReference>
<dbReference type="Gene3D" id="2.60.120.620">
    <property type="entry name" value="q2cbj1_9rhob like domain"/>
    <property type="match status" value="1"/>
</dbReference>
<evidence type="ECO:0000313" key="2">
    <source>
        <dbReference type="Proteomes" id="UP000807469"/>
    </source>
</evidence>
<evidence type="ECO:0008006" key="3">
    <source>
        <dbReference type="Google" id="ProtNLM"/>
    </source>
</evidence>